<reference evidence="2" key="1">
    <citation type="submission" date="2018-02" db="EMBL/GenBank/DDBJ databases">
        <title>Rhizophora mucronata_Transcriptome.</title>
        <authorList>
            <person name="Meera S.P."/>
            <person name="Sreeshan A."/>
            <person name="Augustine A."/>
        </authorList>
    </citation>
    <scope>NUCLEOTIDE SEQUENCE</scope>
    <source>
        <tissue evidence="2">Leaf</tissue>
    </source>
</reference>
<name>A0A2P2N500_RHIMU</name>
<feature type="transmembrane region" description="Helical" evidence="1">
    <location>
        <begin position="7"/>
        <end position="26"/>
    </location>
</feature>
<keyword evidence="1" id="KW-0812">Transmembrane</keyword>
<protein>
    <submittedName>
        <fullName evidence="2">Uncharacterized protein</fullName>
    </submittedName>
</protein>
<keyword evidence="1" id="KW-1133">Transmembrane helix</keyword>
<evidence type="ECO:0000256" key="1">
    <source>
        <dbReference type="SAM" id="Phobius"/>
    </source>
</evidence>
<keyword evidence="1" id="KW-0472">Membrane</keyword>
<dbReference type="AlphaFoldDB" id="A0A2P2N500"/>
<evidence type="ECO:0000313" key="2">
    <source>
        <dbReference type="EMBL" id="MBX37581.1"/>
    </source>
</evidence>
<accession>A0A2P2N500</accession>
<sequence>MFVMFLPTCKVLLFFFLFYILCIFYFL</sequence>
<dbReference type="EMBL" id="GGEC01057097">
    <property type="protein sequence ID" value="MBX37581.1"/>
    <property type="molecule type" value="Transcribed_RNA"/>
</dbReference>
<proteinExistence type="predicted"/>
<organism evidence="2">
    <name type="scientific">Rhizophora mucronata</name>
    <name type="common">Asiatic mangrove</name>
    <dbReference type="NCBI Taxonomy" id="61149"/>
    <lineage>
        <taxon>Eukaryota</taxon>
        <taxon>Viridiplantae</taxon>
        <taxon>Streptophyta</taxon>
        <taxon>Embryophyta</taxon>
        <taxon>Tracheophyta</taxon>
        <taxon>Spermatophyta</taxon>
        <taxon>Magnoliopsida</taxon>
        <taxon>eudicotyledons</taxon>
        <taxon>Gunneridae</taxon>
        <taxon>Pentapetalae</taxon>
        <taxon>rosids</taxon>
        <taxon>fabids</taxon>
        <taxon>Malpighiales</taxon>
        <taxon>Rhizophoraceae</taxon>
        <taxon>Rhizophora</taxon>
    </lineage>
</organism>